<gene>
    <name evidence="1" type="ORF">PHMEG_0006211</name>
</gene>
<name>A0A225WR32_9STRA</name>
<accession>A0A225WR32</accession>
<sequence length="177" mass="20062">MFAGVGDQEATVAPVLDCGSGGCTAECCQTGYCCKLRVYLPHVFPRCNGKVHGNLKDVTDSLHAHVVADIYDFLFASYQDVYDERLTAVLDKWRNNESLAGPQAYFYCVDDERQFIRLTKRDCMLRSKQKIIMLIGQLADCCGYQLVTHCTFKDVPDATQQVKERVKEFRQKKLLTS</sequence>
<organism evidence="1 2">
    <name type="scientific">Phytophthora megakarya</name>
    <dbReference type="NCBI Taxonomy" id="4795"/>
    <lineage>
        <taxon>Eukaryota</taxon>
        <taxon>Sar</taxon>
        <taxon>Stramenopiles</taxon>
        <taxon>Oomycota</taxon>
        <taxon>Peronosporomycetes</taxon>
        <taxon>Peronosporales</taxon>
        <taxon>Peronosporaceae</taxon>
        <taxon>Phytophthora</taxon>
    </lineage>
</organism>
<dbReference type="EMBL" id="NBNE01000430">
    <property type="protein sequence ID" value="OWZ19539.1"/>
    <property type="molecule type" value="Genomic_DNA"/>
</dbReference>
<evidence type="ECO:0000313" key="2">
    <source>
        <dbReference type="Proteomes" id="UP000198211"/>
    </source>
</evidence>
<reference evidence="2" key="1">
    <citation type="submission" date="2017-03" db="EMBL/GenBank/DDBJ databases">
        <title>Phytopthora megakarya and P. palmivora, two closely related causual agents of cacao black pod achieved similar genome size and gene model numbers by different mechanisms.</title>
        <authorList>
            <person name="Ali S."/>
            <person name="Shao J."/>
            <person name="Larry D.J."/>
            <person name="Kronmiller B."/>
            <person name="Shen D."/>
            <person name="Strem M.D."/>
            <person name="Melnick R.L."/>
            <person name="Guiltinan M.J."/>
            <person name="Tyler B.M."/>
            <person name="Meinhardt L.W."/>
            <person name="Bailey B.A."/>
        </authorList>
    </citation>
    <scope>NUCLEOTIDE SEQUENCE [LARGE SCALE GENOMIC DNA]</scope>
    <source>
        <strain evidence="2">zdho120</strain>
    </source>
</reference>
<protein>
    <submittedName>
        <fullName evidence="1">Uncharacterized protein</fullName>
    </submittedName>
</protein>
<dbReference type="AlphaFoldDB" id="A0A225WR32"/>
<keyword evidence="2" id="KW-1185">Reference proteome</keyword>
<comment type="caution">
    <text evidence="1">The sequence shown here is derived from an EMBL/GenBank/DDBJ whole genome shotgun (WGS) entry which is preliminary data.</text>
</comment>
<dbReference type="Proteomes" id="UP000198211">
    <property type="component" value="Unassembled WGS sequence"/>
</dbReference>
<proteinExistence type="predicted"/>
<evidence type="ECO:0000313" key="1">
    <source>
        <dbReference type="EMBL" id="OWZ19539.1"/>
    </source>
</evidence>